<comment type="subcellular location">
    <subcellularLocation>
        <location evidence="1">Membrane</location>
        <topology evidence="1">Single-pass membrane protein</topology>
    </subcellularLocation>
</comment>
<dbReference type="GO" id="GO:0016020">
    <property type="term" value="C:membrane"/>
    <property type="evidence" value="ECO:0007669"/>
    <property type="project" value="UniProtKB-SubCell"/>
</dbReference>
<dbReference type="PROSITE" id="PS51257">
    <property type="entry name" value="PROKAR_LIPOPROTEIN"/>
    <property type="match status" value="1"/>
</dbReference>
<dbReference type="InterPro" id="IPR036013">
    <property type="entry name" value="Band_7/SPFH_dom_sf"/>
</dbReference>
<dbReference type="InterPro" id="IPR001107">
    <property type="entry name" value="Band_7"/>
</dbReference>
<keyword evidence="3" id="KW-0812">Transmembrane</keyword>
<dbReference type="Pfam" id="PF01145">
    <property type="entry name" value="Band_7"/>
    <property type="match status" value="1"/>
</dbReference>
<evidence type="ECO:0000313" key="8">
    <source>
        <dbReference type="EMBL" id="ACL02424.1"/>
    </source>
</evidence>
<keyword evidence="5" id="KW-0472">Membrane</keyword>
<keyword evidence="4" id="KW-1133">Transmembrane helix</keyword>
<dbReference type="HOGENOM" id="CLU_059167_1_1_7"/>
<keyword evidence="9" id="KW-1185">Reference proteome</keyword>
<evidence type="ECO:0000256" key="2">
    <source>
        <dbReference type="ARBA" id="ARBA00007862"/>
    </source>
</evidence>
<gene>
    <name evidence="8" type="ordered locus">Dalk_0719</name>
</gene>
<dbReference type="Gene3D" id="3.30.479.30">
    <property type="entry name" value="Band 7 domain"/>
    <property type="match status" value="2"/>
</dbReference>
<dbReference type="eggNOG" id="COG0330">
    <property type="taxonomic scope" value="Bacteria"/>
</dbReference>
<dbReference type="SUPFAM" id="SSF117892">
    <property type="entry name" value="Band 7/SPFH domain"/>
    <property type="match status" value="2"/>
</dbReference>
<evidence type="ECO:0000313" key="9">
    <source>
        <dbReference type="Proteomes" id="UP000000739"/>
    </source>
</evidence>
<organism evidence="8 9">
    <name type="scientific">Desulfatibacillum aliphaticivorans</name>
    <dbReference type="NCBI Taxonomy" id="218208"/>
    <lineage>
        <taxon>Bacteria</taxon>
        <taxon>Pseudomonadati</taxon>
        <taxon>Thermodesulfobacteriota</taxon>
        <taxon>Desulfobacteria</taxon>
        <taxon>Desulfobacterales</taxon>
        <taxon>Desulfatibacillaceae</taxon>
        <taxon>Desulfatibacillum</taxon>
    </lineage>
</organism>
<dbReference type="MEROPS" id="I87.001"/>
<dbReference type="PIRSF" id="PIRSF005651">
    <property type="entry name" value="HflC"/>
    <property type="match status" value="1"/>
</dbReference>
<protein>
    <recommendedName>
        <fullName evidence="6">Protein HflC</fullName>
    </recommendedName>
</protein>
<dbReference type="PANTHER" id="PTHR42911">
    <property type="entry name" value="MODULATOR OF FTSH PROTEASE HFLC"/>
    <property type="match status" value="1"/>
</dbReference>
<evidence type="ECO:0000259" key="7">
    <source>
        <dbReference type="SMART" id="SM00244"/>
    </source>
</evidence>
<dbReference type="EMBL" id="CP001322">
    <property type="protein sequence ID" value="ACL02424.1"/>
    <property type="molecule type" value="Genomic_DNA"/>
</dbReference>
<dbReference type="RefSeq" id="WP_012609863.1">
    <property type="nucleotide sequence ID" value="NC_011768.1"/>
</dbReference>
<dbReference type="PANTHER" id="PTHR42911:SF1">
    <property type="entry name" value="MODULATOR OF FTSH PROTEASE HFLC"/>
    <property type="match status" value="1"/>
</dbReference>
<name>B8FJZ6_DESAL</name>
<evidence type="ECO:0000256" key="5">
    <source>
        <dbReference type="ARBA" id="ARBA00023136"/>
    </source>
</evidence>
<evidence type="ECO:0000256" key="6">
    <source>
        <dbReference type="PIRNR" id="PIRNR005651"/>
    </source>
</evidence>
<accession>B8FJZ6</accession>
<evidence type="ECO:0000256" key="1">
    <source>
        <dbReference type="ARBA" id="ARBA00004167"/>
    </source>
</evidence>
<dbReference type="NCBIfam" id="TIGR01932">
    <property type="entry name" value="hflC"/>
    <property type="match status" value="1"/>
</dbReference>
<sequence>MKQVIVVILIIAAVVVYSCAYTVDETEQVIITWFGRPVGDTITDPGIHFKLPWPLHQAVHFPKNLQEWDGDADKINTDDKKLLWVDTFARWKIIDPLKFYKLTNVQGLSDKARIDKAKIKISEIINAKVRDEITNNSLIETVRMTNRKIMVASQTAADQEKAAYKESAETGDDAISVVFEDARSLGEVKLGRSEVMRRVKDQVNVDLADFGIEVLDVKIKRVNYTKDVRDEAYQRMIAERKQKAEKIRSEGRGSANRIKGDMEKELQRINSEAYKTAQEIKGRADAKATAIYAKAYGEDPEFYSFMKTLDTYKVTLKKDSSIVLSTDSEFLKYFKGSGE</sequence>
<dbReference type="InterPro" id="IPR010200">
    <property type="entry name" value="HflC"/>
</dbReference>
<evidence type="ECO:0000256" key="4">
    <source>
        <dbReference type="ARBA" id="ARBA00022989"/>
    </source>
</evidence>
<dbReference type="KEGG" id="dal:Dalk_0719"/>
<evidence type="ECO:0000256" key="3">
    <source>
        <dbReference type="ARBA" id="ARBA00022692"/>
    </source>
</evidence>
<dbReference type="AlphaFoldDB" id="B8FJZ6"/>
<dbReference type="Proteomes" id="UP000000739">
    <property type="component" value="Chromosome"/>
</dbReference>
<dbReference type="SMART" id="SM00244">
    <property type="entry name" value="PHB"/>
    <property type="match status" value="1"/>
</dbReference>
<proteinExistence type="inferred from homology"/>
<comment type="function">
    <text evidence="6">HflC and HflK could regulate a protease.</text>
</comment>
<dbReference type="CDD" id="cd03405">
    <property type="entry name" value="SPFH_HflC"/>
    <property type="match status" value="1"/>
</dbReference>
<comment type="similarity">
    <text evidence="2 6">Belongs to the band 7/mec-2 family. HflC subfamily.</text>
</comment>
<feature type="domain" description="Band 7" evidence="7">
    <location>
        <begin position="18"/>
        <end position="236"/>
    </location>
</feature>
<reference evidence="8 9" key="1">
    <citation type="journal article" date="2012" name="Environ. Microbiol.">
        <title>The genome sequence of Desulfatibacillum alkenivorans AK-01: a blueprint for anaerobic alkane oxidation.</title>
        <authorList>
            <person name="Callaghan A.V."/>
            <person name="Morris B.E."/>
            <person name="Pereira I.A."/>
            <person name="McInerney M.J."/>
            <person name="Austin R.N."/>
            <person name="Groves J.T."/>
            <person name="Kukor J.J."/>
            <person name="Suflita J.M."/>
            <person name="Young L.Y."/>
            <person name="Zylstra G.J."/>
            <person name="Wawrik B."/>
        </authorList>
    </citation>
    <scope>NUCLEOTIDE SEQUENCE [LARGE SCALE GENOMIC DNA]</scope>
    <source>
        <strain evidence="8 9">AK-01</strain>
    </source>
</reference>